<keyword evidence="1 8" id="KW-0963">Cytoplasm</keyword>
<evidence type="ECO:0000256" key="8">
    <source>
        <dbReference type="HAMAP-Rule" id="MF_00607"/>
    </source>
</evidence>
<comment type="catalytic activity">
    <reaction evidence="8">
        <text>adenosine(1518)/adenosine(1519) in 16S rRNA + 4 S-adenosyl-L-methionine = N(6)-dimethyladenosine(1518)/N(6)-dimethyladenosine(1519) in 16S rRNA + 4 S-adenosyl-L-homocysteine + 4 H(+)</text>
        <dbReference type="Rhea" id="RHEA:19609"/>
        <dbReference type="Rhea" id="RHEA-COMP:10232"/>
        <dbReference type="Rhea" id="RHEA-COMP:10233"/>
        <dbReference type="ChEBI" id="CHEBI:15378"/>
        <dbReference type="ChEBI" id="CHEBI:57856"/>
        <dbReference type="ChEBI" id="CHEBI:59789"/>
        <dbReference type="ChEBI" id="CHEBI:74411"/>
        <dbReference type="ChEBI" id="CHEBI:74493"/>
        <dbReference type="EC" id="2.1.1.182"/>
    </reaction>
</comment>
<evidence type="ECO:0000256" key="7">
    <source>
        <dbReference type="ARBA" id="ARBA00049167"/>
    </source>
</evidence>
<dbReference type="SUPFAM" id="SSF53335">
    <property type="entry name" value="S-adenosyl-L-methionine-dependent methyltransferases"/>
    <property type="match status" value="1"/>
</dbReference>
<dbReference type="GO" id="GO:0003723">
    <property type="term" value="F:RNA binding"/>
    <property type="evidence" value="ECO:0007669"/>
    <property type="project" value="UniProtKB-UniRule"/>
</dbReference>
<sequence>MNDIPAIGSPIRTRAILNEYDLHASKRLGQNFLIDLNVLQGIVQGATIGPDDTVIEIGPGIGSLTEQLAKAAKQVVAYEIDKKLIPILSETLRPYKNVEIVNRDILKADFSIFAKNQSLKIVANLPYYITTPILFYLLNSSLNFKSITVMMQKEVAARLQAGVGSKDYGELSLAIQYRVNVEIILPVTRKAFMPSPNVDSAVVQLTPKENFQAFSHEKELFKIIKASFAHRRKSLVNNLLYYFGKNDENRTKIERSISETGFDLNIRGERLTLENYEQLVNNLSENMIFSKE</sequence>
<name>A0A6N4A5L9_OENOE</name>
<accession>A0A6N4A5L9</accession>
<organism evidence="11 12">
    <name type="scientific">Oenococcus oeni</name>
    <name type="common">Leuconostoc oenos</name>
    <dbReference type="NCBI Taxonomy" id="1247"/>
    <lineage>
        <taxon>Bacteria</taxon>
        <taxon>Bacillati</taxon>
        <taxon>Bacillota</taxon>
        <taxon>Bacilli</taxon>
        <taxon>Lactobacillales</taxon>
        <taxon>Lactobacillaceae</taxon>
        <taxon>Oenococcus</taxon>
    </lineage>
</organism>
<feature type="binding site" evidence="8 9">
    <location>
        <position position="33"/>
    </location>
    <ligand>
        <name>S-adenosyl-L-methionine</name>
        <dbReference type="ChEBI" id="CHEBI:59789"/>
    </ligand>
</feature>
<evidence type="ECO:0000256" key="6">
    <source>
        <dbReference type="ARBA" id="ARBA00022884"/>
    </source>
</evidence>
<evidence type="ECO:0000259" key="10">
    <source>
        <dbReference type="SMART" id="SM00650"/>
    </source>
</evidence>
<evidence type="ECO:0000313" key="11">
    <source>
        <dbReference type="EMBL" id="OIM20687.1"/>
    </source>
</evidence>
<keyword evidence="3 8" id="KW-0489">Methyltransferase</keyword>
<dbReference type="NCBIfam" id="TIGR00755">
    <property type="entry name" value="ksgA"/>
    <property type="match status" value="1"/>
</dbReference>
<comment type="catalytic activity">
    <reaction evidence="7">
        <text>adenosine(2085) in 23S rRNA + 2 S-adenosyl-L-methionine = N(6)-dimethyladenosine(2085) in 23S rRNA + 2 S-adenosyl-L-homocysteine + 2 H(+)</text>
        <dbReference type="Rhea" id="RHEA:42784"/>
        <dbReference type="Rhea" id="RHEA-COMP:10237"/>
        <dbReference type="Rhea" id="RHEA-COMP:10238"/>
        <dbReference type="ChEBI" id="CHEBI:15378"/>
        <dbReference type="ChEBI" id="CHEBI:57856"/>
        <dbReference type="ChEBI" id="CHEBI:59789"/>
        <dbReference type="ChEBI" id="CHEBI:74411"/>
        <dbReference type="ChEBI" id="CHEBI:74493"/>
        <dbReference type="EC" id="2.1.1.184"/>
    </reaction>
</comment>
<comment type="similarity">
    <text evidence="8">Belongs to the class I-like SAM-binding methyltransferase superfamily. rRNA adenine N(6)-methyltransferase family. RsmA subfamily.</text>
</comment>
<dbReference type="RefSeq" id="WP_071437706.1">
    <property type="nucleotide sequence ID" value="NZ_MLOK01000052.1"/>
</dbReference>
<dbReference type="GO" id="GO:0052908">
    <property type="term" value="F:16S rRNA (adenine(1518)-N(6)/adenine(1519)-N(6))-dimethyltransferase activity"/>
    <property type="evidence" value="ECO:0007669"/>
    <property type="project" value="UniProtKB-EC"/>
</dbReference>
<dbReference type="InterPro" id="IPR001737">
    <property type="entry name" value="KsgA/Erm"/>
</dbReference>
<dbReference type="InterPro" id="IPR020598">
    <property type="entry name" value="rRNA_Ade_methylase_Trfase_N"/>
</dbReference>
<dbReference type="Proteomes" id="UP000181728">
    <property type="component" value="Unassembled WGS sequence"/>
</dbReference>
<dbReference type="InterPro" id="IPR020596">
    <property type="entry name" value="rRNA_Ade_Mease_Trfase_CS"/>
</dbReference>
<keyword evidence="4 8" id="KW-0808">Transferase</keyword>
<evidence type="ECO:0000256" key="5">
    <source>
        <dbReference type="ARBA" id="ARBA00022691"/>
    </source>
</evidence>
<dbReference type="EMBL" id="MLOK01000052">
    <property type="protein sequence ID" value="OIM20687.1"/>
    <property type="molecule type" value="Genomic_DNA"/>
</dbReference>
<dbReference type="Gene3D" id="3.40.50.150">
    <property type="entry name" value="Vaccinia Virus protein VP39"/>
    <property type="match status" value="1"/>
</dbReference>
<feature type="domain" description="Ribosomal RNA adenine methylase transferase N-terminal" evidence="10">
    <location>
        <begin position="38"/>
        <end position="209"/>
    </location>
</feature>
<dbReference type="GO" id="GO:0005829">
    <property type="term" value="C:cytosol"/>
    <property type="evidence" value="ECO:0007669"/>
    <property type="project" value="TreeGrafter"/>
</dbReference>
<dbReference type="Pfam" id="PF00398">
    <property type="entry name" value="RrnaAD"/>
    <property type="match status" value="1"/>
</dbReference>
<dbReference type="FunFam" id="3.40.50.150:FF:000023">
    <property type="entry name" value="Ribosomal RNA small subunit methyltransferase A"/>
    <property type="match status" value="1"/>
</dbReference>
<gene>
    <name evidence="8" type="primary">rsmA</name>
    <name evidence="8" type="synonym">ksgA</name>
    <name evidence="11" type="ORF">ATX59_07685</name>
</gene>
<dbReference type="InterPro" id="IPR029063">
    <property type="entry name" value="SAM-dependent_MTases_sf"/>
</dbReference>
<dbReference type="HAMAP" id="MF_00607">
    <property type="entry name" value="16SrRNA_methyltr_A"/>
    <property type="match status" value="1"/>
</dbReference>
<dbReference type="PROSITE" id="PS51689">
    <property type="entry name" value="SAM_RNA_A_N6_MT"/>
    <property type="match status" value="1"/>
</dbReference>
<evidence type="ECO:0000256" key="9">
    <source>
        <dbReference type="PROSITE-ProRule" id="PRU01026"/>
    </source>
</evidence>
<keyword evidence="2 8" id="KW-0698">rRNA processing</keyword>
<feature type="binding site" evidence="8 9">
    <location>
        <position position="79"/>
    </location>
    <ligand>
        <name>S-adenosyl-L-methionine</name>
        <dbReference type="ChEBI" id="CHEBI:59789"/>
    </ligand>
</feature>
<protein>
    <recommendedName>
        <fullName evidence="8">Ribosomal RNA small subunit methyltransferase A</fullName>
        <ecNumber evidence="8">2.1.1.182</ecNumber>
    </recommendedName>
    <alternativeName>
        <fullName evidence="8">16S rRNA (adenine(1518)-N(6)/adenine(1519)-N(6))-dimethyltransferase</fullName>
    </alternativeName>
    <alternativeName>
        <fullName evidence="8">16S rRNA dimethyladenosine transferase</fullName>
    </alternativeName>
    <alternativeName>
        <fullName evidence="8">16S rRNA dimethylase</fullName>
    </alternativeName>
    <alternativeName>
        <fullName evidence="8">S-adenosylmethionine-6-N', N'-adenosyl(rRNA) dimethyltransferase</fullName>
    </alternativeName>
</protein>
<dbReference type="PANTHER" id="PTHR11727">
    <property type="entry name" value="DIMETHYLADENOSINE TRANSFERASE"/>
    <property type="match status" value="1"/>
</dbReference>
<feature type="binding site" evidence="8 9">
    <location>
        <position position="124"/>
    </location>
    <ligand>
        <name>S-adenosyl-L-methionine</name>
        <dbReference type="ChEBI" id="CHEBI:59789"/>
    </ligand>
</feature>
<dbReference type="GO" id="GO:0052910">
    <property type="term" value="F:23S rRNA (adenine(2085)-N(6))-dimethyltransferase activity"/>
    <property type="evidence" value="ECO:0007669"/>
    <property type="project" value="UniProtKB-EC"/>
</dbReference>
<dbReference type="PROSITE" id="PS01131">
    <property type="entry name" value="RRNA_A_DIMETH"/>
    <property type="match status" value="1"/>
</dbReference>
<feature type="binding site" evidence="8 9">
    <location>
        <position position="58"/>
    </location>
    <ligand>
        <name>S-adenosyl-L-methionine</name>
        <dbReference type="ChEBI" id="CHEBI:59789"/>
    </ligand>
</feature>
<feature type="binding site" evidence="8 9">
    <location>
        <position position="31"/>
    </location>
    <ligand>
        <name>S-adenosyl-L-methionine</name>
        <dbReference type="ChEBI" id="CHEBI:59789"/>
    </ligand>
</feature>
<comment type="caution">
    <text evidence="11">The sequence shown here is derived from an EMBL/GenBank/DDBJ whole genome shotgun (WGS) entry which is preliminary data.</text>
</comment>
<dbReference type="Gene3D" id="1.10.8.100">
    <property type="entry name" value="Ribosomal RNA adenine dimethylase-like, domain 2"/>
    <property type="match status" value="1"/>
</dbReference>
<evidence type="ECO:0000313" key="12">
    <source>
        <dbReference type="Proteomes" id="UP000181728"/>
    </source>
</evidence>
<evidence type="ECO:0000256" key="1">
    <source>
        <dbReference type="ARBA" id="ARBA00022490"/>
    </source>
</evidence>
<dbReference type="AlphaFoldDB" id="A0A6N4A5L9"/>
<dbReference type="CDD" id="cd02440">
    <property type="entry name" value="AdoMet_MTases"/>
    <property type="match status" value="1"/>
</dbReference>
<keyword evidence="5 8" id="KW-0949">S-adenosyl-L-methionine</keyword>
<dbReference type="InterPro" id="IPR023165">
    <property type="entry name" value="rRNA_Ade_diMease-like_C"/>
</dbReference>
<keyword evidence="6 8" id="KW-0694">RNA-binding</keyword>
<feature type="binding site" evidence="8 9">
    <location>
        <position position="104"/>
    </location>
    <ligand>
        <name>S-adenosyl-L-methionine</name>
        <dbReference type="ChEBI" id="CHEBI:59789"/>
    </ligand>
</feature>
<dbReference type="SMART" id="SM00650">
    <property type="entry name" value="rADc"/>
    <property type="match status" value="1"/>
</dbReference>
<comment type="subcellular location">
    <subcellularLocation>
        <location evidence="8">Cytoplasm</location>
    </subcellularLocation>
</comment>
<dbReference type="EC" id="2.1.1.182" evidence="8"/>
<evidence type="ECO:0000256" key="3">
    <source>
        <dbReference type="ARBA" id="ARBA00022603"/>
    </source>
</evidence>
<reference evidence="11 12" key="1">
    <citation type="journal article" date="2016" name="BMC Genomics">
        <title>Consensus pan-genome assembly of the specialised wine bacterium Oenococcus oeni.</title>
        <authorList>
            <person name="Sternes P.R."/>
            <person name="Borneman A.R."/>
        </authorList>
    </citation>
    <scope>NUCLEOTIDE SEQUENCE [LARGE SCALE GENOMIC DNA]</scope>
    <source>
        <strain evidence="11 12">AWRIB661</strain>
    </source>
</reference>
<dbReference type="PANTHER" id="PTHR11727:SF7">
    <property type="entry name" value="DIMETHYLADENOSINE TRANSFERASE-RELATED"/>
    <property type="match status" value="1"/>
</dbReference>
<evidence type="ECO:0000256" key="2">
    <source>
        <dbReference type="ARBA" id="ARBA00022552"/>
    </source>
</evidence>
<proteinExistence type="inferred from homology"/>
<dbReference type="InterPro" id="IPR011530">
    <property type="entry name" value="rRNA_adenine_dimethylase"/>
</dbReference>
<evidence type="ECO:0000256" key="4">
    <source>
        <dbReference type="ARBA" id="ARBA00022679"/>
    </source>
</evidence>
<comment type="function">
    <text evidence="8">Specifically dimethylates two adjacent adenosines (A1518 and A1519) in the loop of a conserved hairpin near the 3'-end of 16S rRNA in the 30S particle. May play a critical role in biogenesis of 30S subunits.</text>
</comment>